<dbReference type="InterPro" id="IPR000014">
    <property type="entry name" value="PAS"/>
</dbReference>
<dbReference type="PROSITE" id="PS50113">
    <property type="entry name" value="PAC"/>
    <property type="match status" value="1"/>
</dbReference>
<dbReference type="SMART" id="SM00091">
    <property type="entry name" value="PAS"/>
    <property type="match status" value="1"/>
</dbReference>
<dbReference type="PROSITE" id="PS50887">
    <property type="entry name" value="GGDEF"/>
    <property type="match status" value="1"/>
</dbReference>
<name>A0A7X5XN66_9SPHN</name>
<dbReference type="SMART" id="SM00052">
    <property type="entry name" value="EAL"/>
    <property type="match status" value="1"/>
</dbReference>
<dbReference type="SUPFAM" id="SSF141868">
    <property type="entry name" value="EAL domain-like"/>
    <property type="match status" value="1"/>
</dbReference>
<evidence type="ECO:0000259" key="3">
    <source>
        <dbReference type="PROSITE" id="PS50883"/>
    </source>
</evidence>
<dbReference type="Gene3D" id="3.20.20.450">
    <property type="entry name" value="EAL domain"/>
    <property type="match status" value="1"/>
</dbReference>
<dbReference type="SUPFAM" id="SSF55785">
    <property type="entry name" value="PYP-like sensor domain (PAS domain)"/>
    <property type="match status" value="1"/>
</dbReference>
<feature type="domain" description="EAL" evidence="3">
    <location>
        <begin position="348"/>
        <end position="599"/>
    </location>
</feature>
<feature type="domain" description="GGDEF" evidence="4">
    <location>
        <begin position="206"/>
        <end position="339"/>
    </location>
</feature>
<dbReference type="InterPro" id="IPR001633">
    <property type="entry name" value="EAL_dom"/>
</dbReference>
<dbReference type="InterPro" id="IPR000700">
    <property type="entry name" value="PAS-assoc_C"/>
</dbReference>
<evidence type="ECO:0000259" key="4">
    <source>
        <dbReference type="PROSITE" id="PS50887"/>
    </source>
</evidence>
<dbReference type="CDD" id="cd01949">
    <property type="entry name" value="GGDEF"/>
    <property type="match status" value="1"/>
</dbReference>
<dbReference type="InterPro" id="IPR035919">
    <property type="entry name" value="EAL_sf"/>
</dbReference>
<accession>A0A7X5XN66</accession>
<dbReference type="RefSeq" id="WP_167918887.1">
    <property type="nucleotide sequence ID" value="NZ_JAATIT010000001.1"/>
</dbReference>
<dbReference type="InterPro" id="IPR035965">
    <property type="entry name" value="PAS-like_dom_sf"/>
</dbReference>
<protein>
    <submittedName>
        <fullName evidence="5">Diguanylate cyclase (GGDEF)-like protein/PAS domain S-box-containing protein</fullName>
    </submittedName>
</protein>
<dbReference type="PANTHER" id="PTHR44757">
    <property type="entry name" value="DIGUANYLATE CYCLASE DGCP"/>
    <property type="match status" value="1"/>
</dbReference>
<dbReference type="InterPro" id="IPR000160">
    <property type="entry name" value="GGDEF_dom"/>
</dbReference>
<dbReference type="SMART" id="SM00267">
    <property type="entry name" value="GGDEF"/>
    <property type="match status" value="1"/>
</dbReference>
<dbReference type="AlphaFoldDB" id="A0A7X5XN66"/>
<evidence type="ECO:0000313" key="5">
    <source>
        <dbReference type="EMBL" id="NJB88182.1"/>
    </source>
</evidence>
<evidence type="ECO:0000259" key="2">
    <source>
        <dbReference type="PROSITE" id="PS50113"/>
    </source>
</evidence>
<feature type="domain" description="PAS" evidence="1">
    <location>
        <begin position="63"/>
        <end position="119"/>
    </location>
</feature>
<proteinExistence type="predicted"/>
<dbReference type="Pfam" id="PF00990">
    <property type="entry name" value="GGDEF"/>
    <property type="match status" value="1"/>
</dbReference>
<dbReference type="NCBIfam" id="TIGR00229">
    <property type="entry name" value="sensory_box"/>
    <property type="match status" value="1"/>
</dbReference>
<dbReference type="Gene3D" id="3.30.70.270">
    <property type="match status" value="1"/>
</dbReference>
<dbReference type="Gene3D" id="3.30.450.20">
    <property type="entry name" value="PAS domain"/>
    <property type="match status" value="1"/>
</dbReference>
<reference evidence="5 6" key="1">
    <citation type="submission" date="2020-03" db="EMBL/GenBank/DDBJ databases">
        <title>Genomic Encyclopedia of Type Strains, Phase IV (KMG-IV): sequencing the most valuable type-strain genomes for metagenomic binning, comparative biology and taxonomic classification.</title>
        <authorList>
            <person name="Goeker M."/>
        </authorList>
    </citation>
    <scope>NUCLEOTIDE SEQUENCE [LARGE SCALE GENOMIC DNA]</scope>
    <source>
        <strain evidence="5 6">DSM 25229</strain>
    </source>
</reference>
<dbReference type="InterPro" id="IPR029787">
    <property type="entry name" value="Nucleotide_cyclase"/>
</dbReference>
<dbReference type="PROSITE" id="PS50112">
    <property type="entry name" value="PAS"/>
    <property type="match status" value="1"/>
</dbReference>
<dbReference type="InterPro" id="IPR043128">
    <property type="entry name" value="Rev_trsase/Diguanyl_cyclase"/>
</dbReference>
<comment type="caution">
    <text evidence="5">The sequence shown here is derived from an EMBL/GenBank/DDBJ whole genome shotgun (WGS) entry which is preliminary data.</text>
</comment>
<dbReference type="InterPro" id="IPR052155">
    <property type="entry name" value="Biofilm_reg_signaling"/>
</dbReference>
<dbReference type="InterPro" id="IPR013656">
    <property type="entry name" value="PAS_4"/>
</dbReference>
<dbReference type="PANTHER" id="PTHR44757:SF2">
    <property type="entry name" value="BIOFILM ARCHITECTURE MAINTENANCE PROTEIN MBAA"/>
    <property type="match status" value="1"/>
</dbReference>
<dbReference type="NCBIfam" id="TIGR00254">
    <property type="entry name" value="GGDEF"/>
    <property type="match status" value="1"/>
</dbReference>
<gene>
    <name evidence="5" type="ORF">GGR90_000334</name>
</gene>
<dbReference type="EMBL" id="JAATIT010000001">
    <property type="protein sequence ID" value="NJB88182.1"/>
    <property type="molecule type" value="Genomic_DNA"/>
</dbReference>
<sequence>MDGPSRIDSGDGGQEDVDEAQRGFFGMLGSRIGKQRGEAASILHTRDALLLLRNYEDSGQGWFWSTDAEGRLTYITDSVARLMGRTGRALHGTAFTDLFLPADSQGERQRTLPFLLTKQSKFHELPLRSAFEGDDRWWAISGRPQFDGAGKFAGYRGSGADVTEQRRSAEDASRLALYDSLTGLANRFNISKKLDGTLAAFAQQQRACAIMLIDLDRFKQVNDTLGHPAGDALLKQVAQRLLKIVGDREMVSRLGGDEFQIILPDVEDRGKLGDMATDIIASLSQPYSVEGSRCIIGASVGVAIAPFDGRGSDDLVRNADLALYAAKGNGRGRFSFYSSDLHQAAEQRRVLEEDLRDALARGEMELCYQPVVQSKSNMVTGVEALIRWTHPERGPISPALFIPIAEEANMIWQLGGWVLRKACEDASRWPGEMRVAVNVSPIQFANPDLPKVVAGALAATGLSPDRLELEITESVFLGDSAETNRMFKALKELGVRLALDDFGTGYSSLGYLQSAPFDKIKIDQSFVRDATVPGSRNGAIIAAIVALAEALEMETTAEGIESLDQLDLIRGLNVSHVQGYIYSKPVPQAELLDHAEAGSWTIKPSGPARQRNDRFSLFRKVGAIHDNHRYAVVIRNLSTTGALIEGILDVPVGTRFVIDFGEGQLVTATVRRSAKHQQGIEFEQTMVSDGNGGLCTRHRVSPYLIAAAAQQTNAPALPTFTTTGDWKAA</sequence>
<dbReference type="CDD" id="cd00130">
    <property type="entry name" value="PAS"/>
    <property type="match status" value="1"/>
</dbReference>
<organism evidence="5 6">
    <name type="scientific">Sphingopyxis italica</name>
    <dbReference type="NCBI Taxonomy" id="1129133"/>
    <lineage>
        <taxon>Bacteria</taxon>
        <taxon>Pseudomonadati</taxon>
        <taxon>Pseudomonadota</taxon>
        <taxon>Alphaproteobacteria</taxon>
        <taxon>Sphingomonadales</taxon>
        <taxon>Sphingomonadaceae</taxon>
        <taxon>Sphingopyxis</taxon>
    </lineage>
</organism>
<dbReference type="Pfam" id="PF00563">
    <property type="entry name" value="EAL"/>
    <property type="match status" value="1"/>
</dbReference>
<keyword evidence="6" id="KW-1185">Reference proteome</keyword>
<evidence type="ECO:0000259" key="1">
    <source>
        <dbReference type="PROSITE" id="PS50112"/>
    </source>
</evidence>
<dbReference type="PROSITE" id="PS50883">
    <property type="entry name" value="EAL"/>
    <property type="match status" value="1"/>
</dbReference>
<feature type="domain" description="PAC" evidence="2">
    <location>
        <begin position="121"/>
        <end position="174"/>
    </location>
</feature>
<evidence type="ECO:0000313" key="6">
    <source>
        <dbReference type="Proteomes" id="UP000535078"/>
    </source>
</evidence>
<dbReference type="CDD" id="cd01948">
    <property type="entry name" value="EAL"/>
    <property type="match status" value="1"/>
</dbReference>
<dbReference type="SUPFAM" id="SSF55073">
    <property type="entry name" value="Nucleotide cyclase"/>
    <property type="match status" value="1"/>
</dbReference>
<dbReference type="Proteomes" id="UP000535078">
    <property type="component" value="Unassembled WGS sequence"/>
</dbReference>
<dbReference type="Pfam" id="PF08448">
    <property type="entry name" value="PAS_4"/>
    <property type="match status" value="1"/>
</dbReference>